<feature type="domain" description="DUF6598" evidence="2">
    <location>
        <begin position="183"/>
        <end position="398"/>
    </location>
</feature>
<keyword evidence="3" id="KW-0436">Ligase</keyword>
<reference evidence="4" key="1">
    <citation type="journal article" date="2019" name="Curr. Biol.">
        <title>Genome Sequence of Striga asiatica Provides Insight into the Evolution of Plant Parasitism.</title>
        <authorList>
            <person name="Yoshida S."/>
            <person name="Kim S."/>
            <person name="Wafula E.K."/>
            <person name="Tanskanen J."/>
            <person name="Kim Y.M."/>
            <person name="Honaas L."/>
            <person name="Yang Z."/>
            <person name="Spallek T."/>
            <person name="Conn C.E."/>
            <person name="Ichihashi Y."/>
            <person name="Cheong K."/>
            <person name="Cui S."/>
            <person name="Der J.P."/>
            <person name="Gundlach H."/>
            <person name="Jiao Y."/>
            <person name="Hori C."/>
            <person name="Ishida J.K."/>
            <person name="Kasahara H."/>
            <person name="Kiba T."/>
            <person name="Kim M.S."/>
            <person name="Koo N."/>
            <person name="Laohavisit A."/>
            <person name="Lee Y.H."/>
            <person name="Lumba S."/>
            <person name="McCourt P."/>
            <person name="Mortimer J.C."/>
            <person name="Mutuku J.M."/>
            <person name="Nomura T."/>
            <person name="Sasaki-Sekimoto Y."/>
            <person name="Seto Y."/>
            <person name="Wang Y."/>
            <person name="Wakatake T."/>
            <person name="Sakakibara H."/>
            <person name="Demura T."/>
            <person name="Yamaguchi S."/>
            <person name="Yoneyama K."/>
            <person name="Manabe R.I."/>
            <person name="Nelson D.C."/>
            <person name="Schulman A.H."/>
            <person name="Timko M.P."/>
            <person name="dePamphilis C.W."/>
            <person name="Choi D."/>
            <person name="Shirasu K."/>
        </authorList>
    </citation>
    <scope>NUCLEOTIDE SEQUENCE [LARGE SCALE GENOMIC DNA]</scope>
    <source>
        <strain evidence="4">cv. UVA1</strain>
    </source>
</reference>
<evidence type="ECO:0000313" key="3">
    <source>
        <dbReference type="EMBL" id="GER45457.1"/>
    </source>
</evidence>
<dbReference type="EMBL" id="BKCP01007182">
    <property type="protein sequence ID" value="GER45457.1"/>
    <property type="molecule type" value="Genomic_DNA"/>
</dbReference>
<feature type="compositionally biased region" description="Basic and acidic residues" evidence="1">
    <location>
        <begin position="1"/>
        <end position="14"/>
    </location>
</feature>
<accession>A0A5A7QLX5</accession>
<name>A0A5A7QLX5_STRAF</name>
<evidence type="ECO:0000259" key="2">
    <source>
        <dbReference type="Pfam" id="PF20241"/>
    </source>
</evidence>
<dbReference type="Pfam" id="PF20241">
    <property type="entry name" value="DUF6598"/>
    <property type="match status" value="1"/>
</dbReference>
<dbReference type="AlphaFoldDB" id="A0A5A7QLX5"/>
<proteinExistence type="predicted"/>
<dbReference type="OrthoDB" id="1664006at2759"/>
<protein>
    <submittedName>
        <fullName evidence="3">Phenylalanine--tRNA ligase beta subunit</fullName>
    </submittedName>
</protein>
<evidence type="ECO:0000256" key="1">
    <source>
        <dbReference type="SAM" id="MobiDB-lite"/>
    </source>
</evidence>
<dbReference type="InterPro" id="IPR046533">
    <property type="entry name" value="DUF6598"/>
</dbReference>
<sequence>MLGEEPSEKKRLSETEDELQSPEEGPKRSKLPDDDERDDCIFFEDDTDSDLEEDFQRGLVECGHKDTYVAPMVDEEKVDGKRRCLQDDLCNIFQHEAAFKGLPLFELFKVRLKFNDKRRDTNEPFRDARLCGEIVNFVQAHSTIPIADYNLDLDNLTPISYYTVSPSEPDFVNLDYDNKYTLLPLAGPNPRPPIHSNHTLSIDFALKINDELVMNDGVEHRNPQLFGNNESVKAGLLIQSVDMVLNDRAEGPYIMRTVMGNRLCDRILISAHYSVYDGAWATIKLKLLKQGVRFFHGFIMARPCVFYSRICLLSIQPGNKIRLQRGDRGVVGPDGSIELSRSVVVVPSYASLIIGAALYDCEKGGEVICRGRTCFYAKESGEEIQIISYNGVETLQVTVNWKCET</sequence>
<dbReference type="Proteomes" id="UP000325081">
    <property type="component" value="Unassembled WGS sequence"/>
</dbReference>
<gene>
    <name evidence="3" type="ORF">STAS_22409</name>
</gene>
<dbReference type="GO" id="GO:0016874">
    <property type="term" value="F:ligase activity"/>
    <property type="evidence" value="ECO:0007669"/>
    <property type="project" value="UniProtKB-KW"/>
</dbReference>
<organism evidence="3 4">
    <name type="scientific">Striga asiatica</name>
    <name type="common">Asiatic witchweed</name>
    <name type="synonym">Buchnera asiatica</name>
    <dbReference type="NCBI Taxonomy" id="4170"/>
    <lineage>
        <taxon>Eukaryota</taxon>
        <taxon>Viridiplantae</taxon>
        <taxon>Streptophyta</taxon>
        <taxon>Embryophyta</taxon>
        <taxon>Tracheophyta</taxon>
        <taxon>Spermatophyta</taxon>
        <taxon>Magnoliopsida</taxon>
        <taxon>eudicotyledons</taxon>
        <taxon>Gunneridae</taxon>
        <taxon>Pentapetalae</taxon>
        <taxon>asterids</taxon>
        <taxon>lamiids</taxon>
        <taxon>Lamiales</taxon>
        <taxon>Orobanchaceae</taxon>
        <taxon>Buchnereae</taxon>
        <taxon>Striga</taxon>
    </lineage>
</organism>
<comment type="caution">
    <text evidence="3">The sequence shown here is derived from an EMBL/GenBank/DDBJ whole genome shotgun (WGS) entry which is preliminary data.</text>
</comment>
<feature type="region of interest" description="Disordered" evidence="1">
    <location>
        <begin position="1"/>
        <end position="41"/>
    </location>
</feature>
<keyword evidence="4" id="KW-1185">Reference proteome</keyword>
<evidence type="ECO:0000313" key="4">
    <source>
        <dbReference type="Proteomes" id="UP000325081"/>
    </source>
</evidence>